<evidence type="ECO:0000313" key="1">
    <source>
        <dbReference type="EMBL" id="RGM75484.1"/>
    </source>
</evidence>
<sequence>MKIKSFNAKKPKKMLTKAVNGTYGGEIFISIGRSYDFIEASCSSLYHPDYKYKRFPCNFDGYLSAYSWVIKIAEDMLYNRLSTVSINSFTEAKYPRCYDWTEENKINEPCQLSIELGF</sequence>
<comment type="caution">
    <text evidence="1">The sequence shown here is derived from an EMBL/GenBank/DDBJ whole genome shotgun (WGS) entry which is preliminary data.</text>
</comment>
<dbReference type="AlphaFoldDB" id="A0A3E4YMH9"/>
<proteinExistence type="predicted"/>
<accession>A0A3E4YMH9</accession>
<evidence type="ECO:0000313" key="2">
    <source>
        <dbReference type="Proteomes" id="UP000260758"/>
    </source>
</evidence>
<reference evidence="1 2" key="1">
    <citation type="submission" date="2018-08" db="EMBL/GenBank/DDBJ databases">
        <title>A genome reference for cultivated species of the human gut microbiota.</title>
        <authorList>
            <person name="Zou Y."/>
            <person name="Xue W."/>
            <person name="Luo G."/>
        </authorList>
    </citation>
    <scope>NUCLEOTIDE SEQUENCE [LARGE SCALE GENOMIC DNA]</scope>
    <source>
        <strain evidence="1 2">OM07-13</strain>
    </source>
</reference>
<protein>
    <submittedName>
        <fullName evidence="1">Uncharacterized protein</fullName>
    </submittedName>
</protein>
<name>A0A3E4YMH9_9FIRM</name>
<dbReference type="EMBL" id="QSTP01000001">
    <property type="protein sequence ID" value="RGM75484.1"/>
    <property type="molecule type" value="Genomic_DNA"/>
</dbReference>
<dbReference type="RefSeq" id="WP_117718243.1">
    <property type="nucleotide sequence ID" value="NZ_QSTP01000001.1"/>
</dbReference>
<organism evidence="1 2">
    <name type="scientific">Agathobacter rectalis</name>
    <dbReference type="NCBI Taxonomy" id="39491"/>
    <lineage>
        <taxon>Bacteria</taxon>
        <taxon>Bacillati</taxon>
        <taxon>Bacillota</taxon>
        <taxon>Clostridia</taxon>
        <taxon>Lachnospirales</taxon>
        <taxon>Lachnospiraceae</taxon>
        <taxon>Agathobacter</taxon>
    </lineage>
</organism>
<dbReference type="Proteomes" id="UP000260758">
    <property type="component" value="Unassembled WGS sequence"/>
</dbReference>
<gene>
    <name evidence="1" type="ORF">DXB99_02875</name>
</gene>